<accession>A0ABX2CC68</accession>
<evidence type="ECO:0000313" key="3">
    <source>
        <dbReference type="Proteomes" id="UP000886476"/>
    </source>
</evidence>
<gene>
    <name evidence="2" type="ORF">HL667_12025</name>
</gene>
<dbReference type="Pfam" id="PF00903">
    <property type="entry name" value="Glyoxalase"/>
    <property type="match status" value="1"/>
</dbReference>
<comment type="caution">
    <text evidence="2">The sequence shown here is derived from an EMBL/GenBank/DDBJ whole genome shotgun (WGS) entry which is preliminary data.</text>
</comment>
<dbReference type="InterPro" id="IPR004360">
    <property type="entry name" value="Glyas_Fos-R_dOase_dom"/>
</dbReference>
<sequence length="159" mass="17133">MGAEVVVPRFTVVTLGVSEMRRSIAFYASLGFVRKFQATGEAVAFFETGATVLALYPWHTLAQEAGVPEEPRPRAFRGVTLAWNCRSEAEVDAALAAAVEKGATLLKPAHPTHYGGYCGYFADPDGHVWEAVVAPGIEVGDDGRVRLPEETRAAVPRCE</sequence>
<evidence type="ECO:0000313" key="2">
    <source>
        <dbReference type="EMBL" id="NPU65723.1"/>
    </source>
</evidence>
<dbReference type="InterPro" id="IPR029068">
    <property type="entry name" value="Glyas_Bleomycin-R_OHBP_Dase"/>
</dbReference>
<dbReference type="InterPro" id="IPR037523">
    <property type="entry name" value="VOC_core"/>
</dbReference>
<name>A0ABX2CC68_9BRAD</name>
<organism evidence="2 3">
    <name type="scientific">Bradyrhizobium aeschynomenes</name>
    <dbReference type="NCBI Taxonomy" id="2734909"/>
    <lineage>
        <taxon>Bacteria</taxon>
        <taxon>Pseudomonadati</taxon>
        <taxon>Pseudomonadota</taxon>
        <taxon>Alphaproteobacteria</taxon>
        <taxon>Hyphomicrobiales</taxon>
        <taxon>Nitrobacteraceae</taxon>
        <taxon>Bradyrhizobium</taxon>
    </lineage>
</organism>
<reference evidence="2" key="1">
    <citation type="submission" date="2020-05" db="EMBL/GenBank/DDBJ databases">
        <title>Nod-independent and nitrogen-fixing Bradyrhizobium aeschynomene sp. nov. isolated from nodules of Aeschynomene indica.</title>
        <authorList>
            <person name="Zhang Z."/>
        </authorList>
    </citation>
    <scope>NUCLEOTIDE SEQUENCE</scope>
    <source>
        <strain evidence="2">83012</strain>
    </source>
</reference>
<dbReference type="PROSITE" id="PS51819">
    <property type="entry name" value="VOC"/>
    <property type="match status" value="1"/>
</dbReference>
<feature type="domain" description="VOC" evidence="1">
    <location>
        <begin position="9"/>
        <end position="134"/>
    </location>
</feature>
<dbReference type="Gene3D" id="3.10.180.10">
    <property type="entry name" value="2,3-Dihydroxybiphenyl 1,2-Dioxygenase, domain 1"/>
    <property type="match status" value="1"/>
</dbReference>
<dbReference type="RefSeq" id="WP_172110810.1">
    <property type="nucleotide sequence ID" value="NZ_JABFDM010000001.1"/>
</dbReference>
<dbReference type="PANTHER" id="PTHR36503">
    <property type="entry name" value="BLR2520 PROTEIN"/>
    <property type="match status" value="1"/>
</dbReference>
<dbReference type="PANTHER" id="PTHR36503:SF1">
    <property type="entry name" value="BLR2520 PROTEIN"/>
    <property type="match status" value="1"/>
</dbReference>
<dbReference type="EMBL" id="JABFDN010000003">
    <property type="protein sequence ID" value="NPU65723.1"/>
    <property type="molecule type" value="Genomic_DNA"/>
</dbReference>
<keyword evidence="3" id="KW-1185">Reference proteome</keyword>
<proteinExistence type="predicted"/>
<dbReference type="Proteomes" id="UP000886476">
    <property type="component" value="Unassembled WGS sequence"/>
</dbReference>
<protein>
    <submittedName>
        <fullName evidence="2">VOC family protein</fullName>
    </submittedName>
</protein>
<dbReference type="SUPFAM" id="SSF54593">
    <property type="entry name" value="Glyoxalase/Bleomycin resistance protein/Dihydroxybiphenyl dioxygenase"/>
    <property type="match status" value="1"/>
</dbReference>
<evidence type="ECO:0000259" key="1">
    <source>
        <dbReference type="PROSITE" id="PS51819"/>
    </source>
</evidence>